<evidence type="ECO:0000313" key="3">
    <source>
        <dbReference type="Proteomes" id="UP000177268"/>
    </source>
</evidence>
<dbReference type="InterPro" id="IPR000241">
    <property type="entry name" value="RlmKL-like_Mtase"/>
</dbReference>
<dbReference type="SUPFAM" id="SSF53335">
    <property type="entry name" value="S-adenosyl-L-methionine-dependent methyltransferases"/>
    <property type="match status" value="1"/>
</dbReference>
<dbReference type="GO" id="GO:0016423">
    <property type="term" value="F:tRNA (guanine) methyltransferase activity"/>
    <property type="evidence" value="ECO:0007669"/>
    <property type="project" value="TreeGrafter"/>
</dbReference>
<comment type="caution">
    <text evidence="2">The sequence shown here is derived from an EMBL/GenBank/DDBJ whole genome shotgun (WGS) entry which is preliminary data.</text>
</comment>
<dbReference type="EMBL" id="MFIZ01000037">
    <property type="protein sequence ID" value="OGG11084.1"/>
    <property type="molecule type" value="Genomic_DNA"/>
</dbReference>
<dbReference type="Proteomes" id="UP000177268">
    <property type="component" value="Unassembled WGS sequence"/>
</dbReference>
<dbReference type="GO" id="GO:0030488">
    <property type="term" value="P:tRNA methylation"/>
    <property type="evidence" value="ECO:0007669"/>
    <property type="project" value="TreeGrafter"/>
</dbReference>
<dbReference type="STRING" id="1798370.A2Z00_01755"/>
<name>A0A1F5ZFI2_9BACT</name>
<organism evidence="2 3">
    <name type="scientific">Candidatus Gottesmanbacteria bacterium RBG_13_45_10</name>
    <dbReference type="NCBI Taxonomy" id="1798370"/>
    <lineage>
        <taxon>Bacteria</taxon>
        <taxon>Candidatus Gottesmaniibacteriota</taxon>
    </lineage>
</organism>
<dbReference type="PANTHER" id="PTHR14911:SF13">
    <property type="entry name" value="TRNA (GUANINE(6)-N2)-METHYLTRANSFERASE THUMP3"/>
    <property type="match status" value="1"/>
</dbReference>
<feature type="domain" description="Ribosomal RNA large subunit methyltransferase K/L-like methyltransferase" evidence="1">
    <location>
        <begin position="172"/>
        <end position="280"/>
    </location>
</feature>
<accession>A0A1F5ZFI2</accession>
<sequence>MTGYLFVFGRTPALAFLELKSFFPNASLISPDVAYVPAVPSLDGPAIISALGGTVKIAKVVGRLSELAPQTIVPYLPGGQDITFGLSAYGNVSLPRSTLHDMKKALEVGGRKARFVEARHGNALSSVVIEKNQVHELVIVPDASSYIVAHTLAVQPFEAWGERDFGRPYADAKAGMLPPKVARMIVNIAKPTVQKEHKTLLDPFCGMGTVLGEGLLAGWDVIGSDISKQVIQKAHENLIWLLGKHPGATGKIVKMLVSEAVHIADILPPNSVDAIVTEPYMGSTDIASRQPTDPEELRNTIKGLEKLYIGCLRNWHTILSSRGKVIIALPAYAIQGHTYFVKKVVDMCENLGYTIVEGPIDYSRPQAVVKRNFFVLQKSNPTNTTNKQIYK</sequence>
<evidence type="ECO:0000313" key="2">
    <source>
        <dbReference type="EMBL" id="OGG11084.1"/>
    </source>
</evidence>
<dbReference type="Pfam" id="PF01170">
    <property type="entry name" value="UPF0020"/>
    <property type="match status" value="1"/>
</dbReference>
<dbReference type="AlphaFoldDB" id="A0A1F5ZFI2"/>
<dbReference type="InterPro" id="IPR029063">
    <property type="entry name" value="SAM-dependent_MTases_sf"/>
</dbReference>
<proteinExistence type="predicted"/>
<reference evidence="2 3" key="1">
    <citation type="journal article" date="2016" name="Nat. Commun.">
        <title>Thousands of microbial genomes shed light on interconnected biogeochemical processes in an aquifer system.</title>
        <authorList>
            <person name="Anantharaman K."/>
            <person name="Brown C.T."/>
            <person name="Hug L.A."/>
            <person name="Sharon I."/>
            <person name="Castelle C.J."/>
            <person name="Probst A.J."/>
            <person name="Thomas B.C."/>
            <person name="Singh A."/>
            <person name="Wilkins M.J."/>
            <person name="Karaoz U."/>
            <person name="Brodie E.L."/>
            <person name="Williams K.H."/>
            <person name="Hubbard S.S."/>
            <person name="Banfield J.F."/>
        </authorList>
    </citation>
    <scope>NUCLEOTIDE SEQUENCE [LARGE SCALE GENOMIC DNA]</scope>
</reference>
<dbReference type="Gene3D" id="3.40.50.150">
    <property type="entry name" value="Vaccinia Virus protein VP39"/>
    <property type="match status" value="1"/>
</dbReference>
<evidence type="ECO:0000259" key="1">
    <source>
        <dbReference type="Pfam" id="PF01170"/>
    </source>
</evidence>
<dbReference type="PANTHER" id="PTHR14911">
    <property type="entry name" value="THUMP DOMAIN-CONTAINING"/>
    <property type="match status" value="1"/>
</dbReference>
<gene>
    <name evidence="2" type="ORF">A2Z00_01755</name>
</gene>
<protein>
    <recommendedName>
        <fullName evidence="1">Ribosomal RNA large subunit methyltransferase K/L-like methyltransferase domain-containing protein</fullName>
    </recommendedName>
</protein>